<keyword evidence="14" id="KW-0479">Metal-binding</keyword>
<evidence type="ECO:0000256" key="6">
    <source>
        <dbReference type="ARBA" id="ARBA00022741"/>
    </source>
</evidence>
<evidence type="ECO:0000256" key="1">
    <source>
        <dbReference type="ARBA" id="ARBA00004651"/>
    </source>
</evidence>
<dbReference type="Pfam" id="PF07664">
    <property type="entry name" value="FeoB_C"/>
    <property type="match status" value="1"/>
</dbReference>
<feature type="transmembrane region" description="Helical" evidence="15">
    <location>
        <begin position="672"/>
        <end position="693"/>
    </location>
</feature>
<evidence type="ECO:0000256" key="15">
    <source>
        <dbReference type="RuleBase" id="RU362098"/>
    </source>
</evidence>
<dbReference type="RefSeq" id="WP_084017674.1">
    <property type="nucleotide sequence ID" value="NZ_FWXS01000006.1"/>
</dbReference>
<dbReference type="GO" id="GO:0005525">
    <property type="term" value="F:GTP binding"/>
    <property type="evidence" value="ECO:0007669"/>
    <property type="project" value="UniProtKB-KW"/>
</dbReference>
<dbReference type="InterPro" id="IPR011642">
    <property type="entry name" value="Gate_dom"/>
</dbReference>
<dbReference type="PANTHER" id="PTHR43185:SF1">
    <property type="entry name" value="FE(2+) TRANSPORTER FEOB"/>
    <property type="match status" value="1"/>
</dbReference>
<keyword evidence="3" id="KW-1003">Cell membrane</keyword>
<feature type="transmembrane region" description="Helical" evidence="15">
    <location>
        <begin position="409"/>
        <end position="435"/>
    </location>
</feature>
<evidence type="ECO:0000256" key="2">
    <source>
        <dbReference type="ARBA" id="ARBA00022448"/>
    </source>
</evidence>
<gene>
    <name evidence="17" type="ORF">SAMN06296427_106198</name>
</gene>
<feature type="transmembrane region" description="Helical" evidence="15">
    <location>
        <begin position="331"/>
        <end position="354"/>
    </location>
</feature>
<keyword evidence="5 15" id="KW-0812">Transmembrane</keyword>
<feature type="binding site" evidence="14">
    <location>
        <position position="25"/>
    </location>
    <ligand>
        <name>Mg(2+)</name>
        <dbReference type="ChEBI" id="CHEBI:18420"/>
        <label>2</label>
    </ligand>
</feature>
<dbReference type="OrthoDB" id="9809127at2"/>
<organism evidence="17 18">
    <name type="scientific">Moheibacter sediminis</name>
    <dbReference type="NCBI Taxonomy" id="1434700"/>
    <lineage>
        <taxon>Bacteria</taxon>
        <taxon>Pseudomonadati</taxon>
        <taxon>Bacteroidota</taxon>
        <taxon>Flavobacteriia</taxon>
        <taxon>Flavobacteriales</taxon>
        <taxon>Weeksellaceae</taxon>
        <taxon>Moheibacter</taxon>
    </lineage>
</organism>
<comment type="function">
    <text evidence="15">Probable transporter of a GTP-driven Fe(2+) uptake system.</text>
</comment>
<feature type="transmembrane region" description="Helical" evidence="15">
    <location>
        <begin position="275"/>
        <end position="295"/>
    </location>
</feature>
<feature type="binding site" evidence="13">
    <location>
        <begin position="35"/>
        <end position="39"/>
    </location>
    <ligand>
        <name>GTP</name>
        <dbReference type="ChEBI" id="CHEBI:37565"/>
        <label>2</label>
    </ligand>
</feature>
<dbReference type="GO" id="GO:0005886">
    <property type="term" value="C:plasma membrane"/>
    <property type="evidence" value="ECO:0007669"/>
    <property type="project" value="UniProtKB-SubCell"/>
</dbReference>
<sequence>MNEKKITLIGNPNVGKSSLFNLLTGLRQKVGNYPGMTVEKKTGFFSHNGHKYQLIDLPGTYGIYPTSLDEQVVTDILSNPAHKQHPDLGVVVASPDNLKRAILLYQQVRELRIPAIFVINRIDEAEKNGIQIDLIQLEKILQTKVFTTDARSGKGLNELQNALAENVSEYSESYTIPNEFSDKINFIKGKFSIQNNYKAWQFLSQKEIKTISVEEQFEIDKLKQENKIIAKRLQVKETIDRYESINLHLEKIFTQSAEKKTSFTEKLDNILIHPVLGYVIFFGLLMLIFQAVFAWSGPFMDFIDESFAWLTGTVSESLPEGPVNGLLTDGIIAGIGGIVIFVPQIVILFLFISIMEESGYMSRVVYLMDRWLKPFGLSGKSAVPLMSGAACAIPAVMSARNIENDKERLITILVTPFMTCAARLPIYVVIIGLIIPEEKIYGFNMQGIALFAMYLLGIFGALGSAWILKKIIKTNFKSYLIMEMPTYKLPVWRNVLLTVWEKSLGFVVGAGKVILAISIILWVLGTFGIGENFNTAEEIVTAKNPNLADEELENEITSYKLEYSFLGYLGRTIEPAIEPLGYDWKMGIGLISSFAAREVFVGTMATVYSLGGTDDELTIRERMAKEINSNTGKPAYNLASGVSLLLFYAFAMQCMATIAIVRKETDSWKWTFIQIVFMTGLAYLAALMAYQFLK</sequence>
<feature type="binding site" evidence="14">
    <location>
        <position position="21"/>
    </location>
    <ligand>
        <name>Mg(2+)</name>
        <dbReference type="ChEBI" id="CHEBI:18420"/>
        <label>2</label>
    </ligand>
</feature>
<accession>A0A1W2BIG5</accession>
<dbReference type="InterPro" id="IPR011640">
    <property type="entry name" value="Fe2_transport_prot_B_C"/>
</dbReference>
<evidence type="ECO:0000256" key="5">
    <source>
        <dbReference type="ARBA" id="ARBA00022692"/>
    </source>
</evidence>
<dbReference type="SUPFAM" id="SSF52540">
    <property type="entry name" value="P-loop containing nucleoside triphosphate hydrolases"/>
    <property type="match status" value="1"/>
</dbReference>
<keyword evidence="9" id="KW-0406">Ion transport</keyword>
<dbReference type="InterPro" id="IPR003373">
    <property type="entry name" value="Fe2_transport_prot-B"/>
</dbReference>
<evidence type="ECO:0000256" key="13">
    <source>
        <dbReference type="PIRSR" id="PIRSR603373-1"/>
    </source>
</evidence>
<reference evidence="17 18" key="1">
    <citation type="submission" date="2017-04" db="EMBL/GenBank/DDBJ databases">
        <authorList>
            <person name="Afonso C.L."/>
            <person name="Miller P.J."/>
            <person name="Scott M.A."/>
            <person name="Spackman E."/>
            <person name="Goraichik I."/>
            <person name="Dimitrov K.M."/>
            <person name="Suarez D.L."/>
            <person name="Swayne D.E."/>
        </authorList>
    </citation>
    <scope>NUCLEOTIDE SEQUENCE [LARGE SCALE GENOMIC DNA]</scope>
    <source>
        <strain evidence="17 18">CGMCC 1.12708</strain>
    </source>
</reference>
<keyword evidence="10 13" id="KW-0342">GTP-binding</keyword>
<evidence type="ECO:0000313" key="18">
    <source>
        <dbReference type="Proteomes" id="UP000192393"/>
    </source>
</evidence>
<keyword evidence="11 15" id="KW-0472">Membrane</keyword>
<keyword evidence="4 15" id="KW-0410">Iron transport</keyword>
<protein>
    <recommendedName>
        <fullName evidence="12 15">Ferrous iron transport protein B</fullName>
    </recommendedName>
</protein>
<keyword evidence="18" id="KW-1185">Reference proteome</keyword>
<feature type="transmembrane region" description="Helical" evidence="15">
    <location>
        <begin position="504"/>
        <end position="524"/>
    </location>
</feature>
<dbReference type="InterPro" id="IPR050860">
    <property type="entry name" value="FeoB_GTPase"/>
</dbReference>
<comment type="subcellular location">
    <subcellularLocation>
        <location evidence="15">Cell inner membrane</location>
        <topology evidence="15">Multi-pass membrane protein</topology>
    </subcellularLocation>
    <subcellularLocation>
        <location evidence="1">Cell membrane</location>
        <topology evidence="1">Multi-pass membrane protein</topology>
    </subcellularLocation>
</comment>
<dbReference type="STRING" id="1434700.SAMN06296427_106198"/>
<dbReference type="PRINTS" id="PR00326">
    <property type="entry name" value="GTP1OBG"/>
</dbReference>
<keyword evidence="7 15" id="KW-1133">Transmembrane helix</keyword>
<dbReference type="PROSITE" id="PS51711">
    <property type="entry name" value="G_FEOB"/>
    <property type="match status" value="1"/>
</dbReference>
<evidence type="ECO:0000256" key="9">
    <source>
        <dbReference type="ARBA" id="ARBA00023065"/>
    </source>
</evidence>
<keyword evidence="8 15" id="KW-0408">Iron</keyword>
<evidence type="ECO:0000313" key="17">
    <source>
        <dbReference type="EMBL" id="SMC72663.1"/>
    </source>
</evidence>
<dbReference type="GO" id="GO:0015093">
    <property type="term" value="F:ferrous iron transmembrane transporter activity"/>
    <property type="evidence" value="ECO:0007669"/>
    <property type="project" value="UniProtKB-UniRule"/>
</dbReference>
<keyword evidence="6 13" id="KW-0547">Nucleotide-binding</keyword>
<dbReference type="GO" id="GO:0046872">
    <property type="term" value="F:metal ion binding"/>
    <property type="evidence" value="ECO:0007669"/>
    <property type="project" value="UniProtKB-KW"/>
</dbReference>
<keyword evidence="14" id="KW-0460">Magnesium</keyword>
<evidence type="ECO:0000256" key="12">
    <source>
        <dbReference type="NCBIfam" id="TIGR00437"/>
    </source>
</evidence>
<evidence type="ECO:0000256" key="10">
    <source>
        <dbReference type="ARBA" id="ARBA00023134"/>
    </source>
</evidence>
<dbReference type="InterPro" id="IPR030389">
    <property type="entry name" value="G_FEOB_dom"/>
</dbReference>
<feature type="domain" description="FeoB-type G" evidence="16">
    <location>
        <begin position="3"/>
        <end position="169"/>
    </location>
</feature>
<evidence type="ECO:0000256" key="7">
    <source>
        <dbReference type="ARBA" id="ARBA00022989"/>
    </source>
</evidence>
<dbReference type="PANTHER" id="PTHR43185">
    <property type="entry name" value="FERROUS IRON TRANSPORT PROTEIN B"/>
    <property type="match status" value="1"/>
</dbReference>
<dbReference type="InterPro" id="IPR006073">
    <property type="entry name" value="GTP-bd"/>
</dbReference>
<feature type="binding site" evidence="13">
    <location>
        <begin position="10"/>
        <end position="17"/>
    </location>
    <ligand>
        <name>GTP</name>
        <dbReference type="ChEBI" id="CHEBI:37565"/>
        <label>1</label>
    </ligand>
</feature>
<feature type="transmembrane region" description="Helical" evidence="15">
    <location>
        <begin position="635"/>
        <end position="660"/>
    </location>
</feature>
<proteinExistence type="inferred from homology"/>
<dbReference type="Proteomes" id="UP000192393">
    <property type="component" value="Unassembled WGS sequence"/>
</dbReference>
<evidence type="ECO:0000256" key="8">
    <source>
        <dbReference type="ARBA" id="ARBA00023004"/>
    </source>
</evidence>
<dbReference type="NCBIfam" id="TIGR00437">
    <property type="entry name" value="feoB"/>
    <property type="match status" value="1"/>
</dbReference>
<dbReference type="Pfam" id="PF07670">
    <property type="entry name" value="Gate"/>
    <property type="match status" value="2"/>
</dbReference>
<evidence type="ECO:0000256" key="11">
    <source>
        <dbReference type="ARBA" id="ARBA00023136"/>
    </source>
</evidence>
<dbReference type="InterPro" id="IPR027417">
    <property type="entry name" value="P-loop_NTPase"/>
</dbReference>
<evidence type="ECO:0000256" key="3">
    <source>
        <dbReference type="ARBA" id="ARBA00022475"/>
    </source>
</evidence>
<feature type="binding site" evidence="14">
    <location>
        <position position="24"/>
    </location>
    <ligand>
        <name>Mg(2+)</name>
        <dbReference type="ChEBI" id="CHEBI:18420"/>
        <label>2</label>
    </ligand>
</feature>
<feature type="binding site" evidence="13">
    <location>
        <begin position="120"/>
        <end position="123"/>
    </location>
    <ligand>
        <name>GTP</name>
        <dbReference type="ChEBI" id="CHEBI:37565"/>
        <label>1</label>
    </ligand>
</feature>
<comment type="caution">
    <text evidence="15">Lacks conserved residue(s) required for the propagation of feature annotation.</text>
</comment>
<keyword evidence="2 15" id="KW-0813">Transport</keyword>
<comment type="similarity">
    <text evidence="15">Belongs to the TRAFAC class TrmE-Era-EngA-EngB-Septin-like GTPase superfamily. FeoB GTPase (TC 9.A.8) family.</text>
</comment>
<dbReference type="CDD" id="cd01879">
    <property type="entry name" value="FeoB"/>
    <property type="match status" value="1"/>
</dbReference>
<dbReference type="EMBL" id="FWXS01000006">
    <property type="protein sequence ID" value="SMC72663.1"/>
    <property type="molecule type" value="Genomic_DNA"/>
</dbReference>
<feature type="transmembrane region" description="Helical" evidence="15">
    <location>
        <begin position="447"/>
        <end position="468"/>
    </location>
</feature>
<dbReference type="Gene3D" id="3.40.50.300">
    <property type="entry name" value="P-loop containing nucleotide triphosphate hydrolases"/>
    <property type="match status" value="1"/>
</dbReference>
<evidence type="ECO:0000256" key="4">
    <source>
        <dbReference type="ARBA" id="ARBA00022496"/>
    </source>
</evidence>
<evidence type="ECO:0000256" key="14">
    <source>
        <dbReference type="PIRSR" id="PIRSR603373-2"/>
    </source>
</evidence>
<dbReference type="Pfam" id="PF02421">
    <property type="entry name" value="FeoB_N"/>
    <property type="match status" value="1"/>
</dbReference>
<dbReference type="AlphaFoldDB" id="A0A1W2BIG5"/>
<name>A0A1W2BIG5_9FLAO</name>
<feature type="binding site" evidence="13">
    <location>
        <begin position="56"/>
        <end position="59"/>
    </location>
    <ligand>
        <name>GTP</name>
        <dbReference type="ChEBI" id="CHEBI:37565"/>
        <label>3</label>
    </ligand>
</feature>
<evidence type="ECO:0000259" key="16">
    <source>
        <dbReference type="PROSITE" id="PS51711"/>
    </source>
</evidence>